<gene>
    <name evidence="1" type="ORF">PNW00_12845</name>
</gene>
<dbReference type="AlphaFoldDB" id="A0AAW6EJQ1"/>
<dbReference type="RefSeq" id="WP_118160179.1">
    <property type="nucleotide sequence ID" value="NZ_JADMWL010000028.1"/>
</dbReference>
<name>A0AAW6EJQ1_9FIRM</name>
<dbReference type="EMBL" id="JAQMLU010000029">
    <property type="protein sequence ID" value="MDB8751328.1"/>
    <property type="molecule type" value="Genomic_DNA"/>
</dbReference>
<reference evidence="1" key="1">
    <citation type="submission" date="2023-01" db="EMBL/GenBank/DDBJ databases">
        <title>Human gut microbiome strain richness.</title>
        <authorList>
            <person name="Chen-Liaw A."/>
        </authorList>
    </citation>
    <scope>NUCLEOTIDE SEQUENCE</scope>
    <source>
        <strain evidence="1">D43st1_D9_D43t1_170807</strain>
    </source>
</reference>
<proteinExistence type="predicted"/>
<evidence type="ECO:0000313" key="2">
    <source>
        <dbReference type="Proteomes" id="UP001213042"/>
    </source>
</evidence>
<sequence>MTSYREQALKKLTDEREGVKLSGGASANTVLSTIIQPVIDALESFVKQDEEFAQAVAQGGTLQKCFEAVYKAIKDSNFALSDFKTYETAAGFFFPGCKIRYHMDIDLCGSVSKEAPEQKRKSITVSFDDLF</sequence>
<comment type="caution">
    <text evidence="1">The sequence shown here is derived from an EMBL/GenBank/DDBJ whole genome shotgun (WGS) entry which is preliminary data.</text>
</comment>
<dbReference type="Proteomes" id="UP001213042">
    <property type="component" value="Unassembled WGS sequence"/>
</dbReference>
<protein>
    <submittedName>
        <fullName evidence="1">Uncharacterized protein</fullName>
    </submittedName>
</protein>
<evidence type="ECO:0000313" key="1">
    <source>
        <dbReference type="EMBL" id="MDB8751328.1"/>
    </source>
</evidence>
<organism evidence="1 2">
    <name type="scientific">Ruminococcus bicirculans</name>
    <name type="common">ex Wegman et al. 2014</name>
    <dbReference type="NCBI Taxonomy" id="1160721"/>
    <lineage>
        <taxon>Bacteria</taxon>
        <taxon>Bacillati</taxon>
        <taxon>Bacillota</taxon>
        <taxon>Clostridia</taxon>
        <taxon>Eubacteriales</taxon>
        <taxon>Oscillospiraceae</taxon>
        <taxon>Ruminococcus</taxon>
    </lineage>
</organism>
<accession>A0AAW6EJQ1</accession>